<dbReference type="Proteomes" id="UP000178723">
    <property type="component" value="Unassembled WGS sequence"/>
</dbReference>
<name>A0A1F7V9J1_9BACT</name>
<dbReference type="STRING" id="1802407.A3I40_01180"/>
<accession>A0A1F7V9J1</accession>
<gene>
    <name evidence="1" type="ORF">A3I40_01180</name>
</gene>
<dbReference type="InterPro" id="IPR013783">
    <property type="entry name" value="Ig-like_fold"/>
</dbReference>
<protein>
    <recommendedName>
        <fullName evidence="3">Fibronectin type-III domain-containing protein</fullName>
    </recommendedName>
</protein>
<dbReference type="AlphaFoldDB" id="A0A1F7V9J1"/>
<dbReference type="SUPFAM" id="SSF49265">
    <property type="entry name" value="Fibronectin type III"/>
    <property type="match status" value="1"/>
</dbReference>
<sequence>MGNAYFNGAMDKYVLLSTSTVKACSSEPITNCAGQSLWSTPTGWKEMIWNNLGLRSYISINAPPSIVDAAKAACANTKPDQVTWPNPSDFSKPESAGIPDCSQSTTVIIYPFKFPNSGKICSSYQDCYNYCKTTPGSGTGDPATCDKYFPGATTAQETIIADGEIKGTVKDALDGLADDFFGFVYLESSAGQSKGTSVERGIFSLRAAPGSYRLVLESPSNSSWITTGAISVTVVSGQSANVTLLVKKNISKIWGFITDSANKPVTGAAARIFASGNNGVWRETTVDKTTGRYELTVISGTWYLGADVMDVSAGTSYFRPKANISINVAEGESVQKDIQLLPSEAVIYGAVKRPAGEPFPNAWVAVETIDSAVLSGETLVAKARFSTGARTDAFGQFSINVPPGNYSIKVYAVSEDGLINPEEISLTLAAGAKKEILLSFRSSNTIIKGTTYVGSSAKEAFVSAWSDRGGYVDTKSDSQGRYSLAISNRDTWRLAATAKYEDALYKSSTVALTPSTTGGIVQNLLLEKERELPSPVTATSNANMPNVVATEDGMRVSVPANSIAAAGRATVTISPAAELPEQDSAQVVGVGYEVKALNEQGQDVTKLNASITVTIPYDPIELKNKGISVKELKMAYWDTVAGVWQEIAASLVNEQEHLITATVNHLTRFAIIAAADITPPHMPTTPTASAKKSGVVLTWIDPSADFSHAKIYRSNNSGELGVVIATDLTDATYIDTAVVKDKTYYYTVRAVDLAGNESININQVSAKASTTTESSSLSEPAAASALAARLAGMILLQVEEKGEAWYVNPKNKQRYYLGRPADAFAIMRSLGLGITNADLSQIAVAKFGS</sequence>
<evidence type="ECO:0000313" key="1">
    <source>
        <dbReference type="EMBL" id="OGL87180.1"/>
    </source>
</evidence>
<organism evidence="1 2">
    <name type="scientific">Candidatus Uhrbacteria bacterium RIFCSPLOWO2_02_FULL_48_12</name>
    <dbReference type="NCBI Taxonomy" id="1802407"/>
    <lineage>
        <taxon>Bacteria</taxon>
        <taxon>Candidatus Uhriibacteriota</taxon>
    </lineage>
</organism>
<reference evidence="1 2" key="1">
    <citation type="journal article" date="2016" name="Nat. Commun.">
        <title>Thousands of microbial genomes shed light on interconnected biogeochemical processes in an aquifer system.</title>
        <authorList>
            <person name="Anantharaman K."/>
            <person name="Brown C.T."/>
            <person name="Hug L.A."/>
            <person name="Sharon I."/>
            <person name="Castelle C.J."/>
            <person name="Probst A.J."/>
            <person name="Thomas B.C."/>
            <person name="Singh A."/>
            <person name="Wilkins M.J."/>
            <person name="Karaoz U."/>
            <person name="Brodie E.L."/>
            <person name="Williams K.H."/>
            <person name="Hubbard S.S."/>
            <person name="Banfield J.F."/>
        </authorList>
    </citation>
    <scope>NUCLEOTIDE SEQUENCE [LARGE SCALE GENOMIC DNA]</scope>
</reference>
<dbReference type="InterPro" id="IPR008969">
    <property type="entry name" value="CarboxyPept-like_regulatory"/>
</dbReference>
<dbReference type="InterPro" id="IPR036116">
    <property type="entry name" value="FN3_sf"/>
</dbReference>
<dbReference type="EMBL" id="MGEP01000034">
    <property type="protein sequence ID" value="OGL87180.1"/>
    <property type="molecule type" value="Genomic_DNA"/>
</dbReference>
<dbReference type="SUPFAM" id="SSF49464">
    <property type="entry name" value="Carboxypeptidase regulatory domain-like"/>
    <property type="match status" value="1"/>
</dbReference>
<dbReference type="Gene3D" id="2.60.40.1120">
    <property type="entry name" value="Carboxypeptidase-like, regulatory domain"/>
    <property type="match status" value="1"/>
</dbReference>
<comment type="caution">
    <text evidence="1">The sequence shown here is derived from an EMBL/GenBank/DDBJ whole genome shotgun (WGS) entry which is preliminary data.</text>
</comment>
<proteinExistence type="predicted"/>
<dbReference type="Gene3D" id="2.60.40.10">
    <property type="entry name" value="Immunoglobulins"/>
    <property type="match status" value="1"/>
</dbReference>
<evidence type="ECO:0008006" key="3">
    <source>
        <dbReference type="Google" id="ProtNLM"/>
    </source>
</evidence>
<evidence type="ECO:0000313" key="2">
    <source>
        <dbReference type="Proteomes" id="UP000178723"/>
    </source>
</evidence>